<feature type="region of interest" description="Disordered" evidence="1">
    <location>
        <begin position="79"/>
        <end position="99"/>
    </location>
</feature>
<evidence type="ECO:0000313" key="3">
    <source>
        <dbReference type="Proteomes" id="UP001501358"/>
    </source>
</evidence>
<accession>A0ABN3KRS7</accession>
<reference evidence="2 3" key="1">
    <citation type="journal article" date="2019" name="Int. J. Syst. Evol. Microbiol.">
        <title>The Global Catalogue of Microorganisms (GCM) 10K type strain sequencing project: providing services to taxonomists for standard genome sequencing and annotation.</title>
        <authorList>
            <consortium name="The Broad Institute Genomics Platform"/>
            <consortium name="The Broad Institute Genome Sequencing Center for Infectious Disease"/>
            <person name="Wu L."/>
            <person name="Ma J."/>
        </authorList>
    </citation>
    <scope>NUCLEOTIDE SEQUENCE [LARGE SCALE GENOMIC DNA]</scope>
    <source>
        <strain evidence="2 3">JCM 6307</strain>
    </source>
</reference>
<dbReference type="EMBL" id="BAAATA010000001">
    <property type="protein sequence ID" value="GAA2470281.1"/>
    <property type="molecule type" value="Genomic_DNA"/>
</dbReference>
<keyword evidence="3" id="KW-1185">Reference proteome</keyword>
<evidence type="ECO:0008006" key="4">
    <source>
        <dbReference type="Google" id="ProtNLM"/>
    </source>
</evidence>
<gene>
    <name evidence="2" type="ORF">GCM10010406_02260</name>
</gene>
<dbReference type="RefSeq" id="WP_344381194.1">
    <property type="nucleotide sequence ID" value="NZ_BAAATA010000001.1"/>
</dbReference>
<evidence type="ECO:0000313" key="2">
    <source>
        <dbReference type="EMBL" id="GAA2470281.1"/>
    </source>
</evidence>
<name>A0ABN3KRS7_9ACTN</name>
<comment type="caution">
    <text evidence="2">The sequence shown here is derived from an EMBL/GenBank/DDBJ whole genome shotgun (WGS) entry which is preliminary data.</text>
</comment>
<proteinExistence type="predicted"/>
<protein>
    <recommendedName>
        <fullName evidence="4">DUF559 domain-containing protein</fullName>
    </recommendedName>
</protein>
<sequence length="353" mass="37487">MNHETPLSSRRSDRPARTHRRVVTARLLVEHGLPADVVADRCRPGGPWQELLPGVLLLHDLPPTPEDRLHAALLYAAPAEEEPGEATDGTEGSGPYGGGSCAPMVTGMAALALHGLDAARQRQTRSRPAAPRVDVLVAGPHRPADAGFVRVTGAVRGSLPHPVVVDGVPCAPVPRALADAVARLHDPHSVRTLLVEAVRGGRCDAASAVRELAAAGQLSRPHVVDAADALLAQDRTASEGLLYEMVRGAGVPDPLWNVDLKVPGGPWLGGVDAYWPDHGVVLELDTRSVDDGEALWSAGVERREHLELLGLQVLRVTPDQLRDSVPQQARTLRTALLMSSELPGAARLVILPR</sequence>
<evidence type="ECO:0000256" key="1">
    <source>
        <dbReference type="SAM" id="MobiDB-lite"/>
    </source>
</evidence>
<organism evidence="2 3">
    <name type="scientific">Streptomyces thermolineatus</name>
    <dbReference type="NCBI Taxonomy" id="44033"/>
    <lineage>
        <taxon>Bacteria</taxon>
        <taxon>Bacillati</taxon>
        <taxon>Actinomycetota</taxon>
        <taxon>Actinomycetes</taxon>
        <taxon>Kitasatosporales</taxon>
        <taxon>Streptomycetaceae</taxon>
        <taxon>Streptomyces</taxon>
    </lineage>
</organism>
<dbReference type="Proteomes" id="UP001501358">
    <property type="component" value="Unassembled WGS sequence"/>
</dbReference>